<sequence>MSVGTTTLTHAPAEGGFRGFGRRVSEWADLFFASVAVANAWESRRRARPEDLMIVGIDPEIEARLLGAK</sequence>
<dbReference type="AlphaFoldDB" id="A0A964T1U4"/>
<gene>
    <name evidence="1" type="ORF">E4O86_03835</name>
</gene>
<name>A0A964T1U4_9HYPH</name>
<protein>
    <submittedName>
        <fullName evidence="1">Uncharacterized protein</fullName>
    </submittedName>
</protein>
<keyword evidence="2" id="KW-1185">Reference proteome</keyword>
<dbReference type="Proteomes" id="UP000773614">
    <property type="component" value="Unassembled WGS sequence"/>
</dbReference>
<organism evidence="1 2">
    <name type="scientific">Propylenella binzhouense</name>
    <dbReference type="NCBI Taxonomy" id="2555902"/>
    <lineage>
        <taxon>Bacteria</taxon>
        <taxon>Pseudomonadati</taxon>
        <taxon>Pseudomonadota</taxon>
        <taxon>Alphaproteobacteria</taxon>
        <taxon>Hyphomicrobiales</taxon>
        <taxon>Propylenellaceae</taxon>
        <taxon>Propylenella</taxon>
    </lineage>
</organism>
<dbReference type="EMBL" id="SPKJ01000007">
    <property type="protein sequence ID" value="MYZ46846.1"/>
    <property type="molecule type" value="Genomic_DNA"/>
</dbReference>
<evidence type="ECO:0000313" key="1">
    <source>
        <dbReference type="EMBL" id="MYZ46846.1"/>
    </source>
</evidence>
<evidence type="ECO:0000313" key="2">
    <source>
        <dbReference type="Proteomes" id="UP000773614"/>
    </source>
</evidence>
<accession>A0A964T1U4</accession>
<dbReference type="RefSeq" id="WP_161139193.1">
    <property type="nucleotide sequence ID" value="NZ_SPKJ01000007.1"/>
</dbReference>
<comment type="caution">
    <text evidence="1">The sequence shown here is derived from an EMBL/GenBank/DDBJ whole genome shotgun (WGS) entry which is preliminary data.</text>
</comment>
<proteinExistence type="predicted"/>
<reference evidence="1" key="1">
    <citation type="submission" date="2019-03" db="EMBL/GenBank/DDBJ databases">
        <title>Afifella sp. nov., isolated from activated sludge.</title>
        <authorList>
            <person name="Li Q."/>
            <person name="Liu Y."/>
        </authorList>
    </citation>
    <scope>NUCLEOTIDE SEQUENCE</scope>
    <source>
        <strain evidence="1">L72</strain>
    </source>
</reference>